<proteinExistence type="predicted"/>
<dbReference type="SUPFAM" id="SSF55729">
    <property type="entry name" value="Acyl-CoA N-acyltransferases (Nat)"/>
    <property type="match status" value="1"/>
</dbReference>
<dbReference type="PANTHER" id="PTHR39173">
    <property type="entry name" value="ACETYLTRANSFERASE"/>
    <property type="match status" value="1"/>
</dbReference>
<dbReference type="OrthoDB" id="65897at2"/>
<dbReference type="PROSITE" id="PS51186">
    <property type="entry name" value="GNAT"/>
    <property type="match status" value="1"/>
</dbReference>
<dbReference type="RefSeq" id="WP_125982875.1">
    <property type="nucleotide sequence ID" value="NZ_NGJS01000001.1"/>
</dbReference>
<dbReference type="InterPro" id="IPR000182">
    <property type="entry name" value="GNAT_dom"/>
</dbReference>
<evidence type="ECO:0000259" key="1">
    <source>
        <dbReference type="PROSITE" id="PS51186"/>
    </source>
</evidence>
<protein>
    <recommendedName>
        <fullName evidence="1">N-acetyltransferase domain-containing protein</fullName>
    </recommendedName>
</protein>
<gene>
    <name evidence="2" type="ORF">CBF37_00615</name>
</gene>
<name>A0A430A288_9ENTE</name>
<comment type="caution">
    <text evidence="2">The sequence shown here is derived from an EMBL/GenBank/DDBJ whole genome shotgun (WGS) entry which is preliminary data.</text>
</comment>
<evidence type="ECO:0000313" key="2">
    <source>
        <dbReference type="EMBL" id="RSU00550.1"/>
    </source>
</evidence>
<dbReference type="Pfam" id="PF13302">
    <property type="entry name" value="Acetyltransf_3"/>
    <property type="match status" value="1"/>
</dbReference>
<sequence length="165" mass="19367">MKLTLIRRNDLAELKNFKVICLQSKHRIHGGYNLERTKDEVKWFKQITANIRHGDYLFVARDEKGNLVGIINFKESLSFQDTIYGGNSSFTVHPDFLNRGFGSEMVRQMLKEMARINPNLKRILFTVKNDNMASIKVIEKNSGKMIDQVEMDKNKINRYYIYTEK</sequence>
<organism evidence="2 3">
    <name type="scientific">Vagococcus vulneris</name>
    <dbReference type="NCBI Taxonomy" id="1977869"/>
    <lineage>
        <taxon>Bacteria</taxon>
        <taxon>Bacillati</taxon>
        <taxon>Bacillota</taxon>
        <taxon>Bacilli</taxon>
        <taxon>Lactobacillales</taxon>
        <taxon>Enterococcaceae</taxon>
        <taxon>Vagococcus</taxon>
    </lineage>
</organism>
<evidence type="ECO:0000313" key="3">
    <source>
        <dbReference type="Proteomes" id="UP000287857"/>
    </source>
</evidence>
<dbReference type="InterPro" id="IPR016181">
    <property type="entry name" value="Acyl_CoA_acyltransferase"/>
</dbReference>
<dbReference type="Proteomes" id="UP000287857">
    <property type="component" value="Unassembled WGS sequence"/>
</dbReference>
<dbReference type="GO" id="GO:0016747">
    <property type="term" value="F:acyltransferase activity, transferring groups other than amino-acyl groups"/>
    <property type="evidence" value="ECO:0007669"/>
    <property type="project" value="InterPro"/>
</dbReference>
<dbReference type="AlphaFoldDB" id="A0A430A288"/>
<keyword evidence="3" id="KW-1185">Reference proteome</keyword>
<reference evidence="2 3" key="1">
    <citation type="submission" date="2017-05" db="EMBL/GenBank/DDBJ databases">
        <title>Vagococcus spp. assemblies.</title>
        <authorList>
            <person name="Gulvik C.A."/>
        </authorList>
    </citation>
    <scope>NUCLEOTIDE SEQUENCE [LARGE SCALE GENOMIC DNA]</scope>
    <source>
        <strain evidence="2 3">SS1995</strain>
    </source>
</reference>
<dbReference type="CDD" id="cd04301">
    <property type="entry name" value="NAT_SF"/>
    <property type="match status" value="1"/>
</dbReference>
<dbReference type="PANTHER" id="PTHR39173:SF1">
    <property type="entry name" value="ACETYLTRANSFERASE"/>
    <property type="match status" value="1"/>
</dbReference>
<dbReference type="Gene3D" id="3.40.630.30">
    <property type="match status" value="1"/>
</dbReference>
<accession>A0A430A288</accession>
<feature type="domain" description="N-acetyltransferase" evidence="1">
    <location>
        <begin position="1"/>
        <end position="165"/>
    </location>
</feature>
<dbReference type="EMBL" id="NGJS01000001">
    <property type="protein sequence ID" value="RSU00550.1"/>
    <property type="molecule type" value="Genomic_DNA"/>
</dbReference>